<comment type="caution">
    <text evidence="1">The sequence shown here is derived from an EMBL/GenBank/DDBJ whole genome shotgun (WGS) entry which is preliminary data.</text>
</comment>
<dbReference type="STRING" id="1608994.TU86_14695"/>
<dbReference type="SUPFAM" id="SSF141447">
    <property type="entry name" value="PA2021-like"/>
    <property type="match status" value="1"/>
</dbReference>
<evidence type="ECO:0000313" key="2">
    <source>
        <dbReference type="Proteomes" id="UP000036325"/>
    </source>
</evidence>
<dbReference type="Gene3D" id="3.40.1170.40">
    <property type="entry name" value="Protein of unknown function DUF3203"/>
    <property type="match status" value="1"/>
</dbReference>
<dbReference type="EMBL" id="JYLF01000005">
    <property type="protein sequence ID" value="KMN13307.1"/>
    <property type="molecule type" value="Genomic_DNA"/>
</dbReference>
<dbReference type="RefSeq" id="WP_048365032.1">
    <property type="nucleotide sequence ID" value="NZ_JAAEBV010000003.1"/>
</dbReference>
<dbReference type="OrthoDB" id="6976746at2"/>
<dbReference type="InterPro" id="IPR021564">
    <property type="entry name" value="DUF3203"/>
</dbReference>
<protein>
    <recommendedName>
        <fullName evidence="3">DUF3203 domain-containing protein</fullName>
    </recommendedName>
</protein>
<gene>
    <name evidence="1" type="ORF">TU86_14695</name>
</gene>
<accession>A0A0J6IML6</accession>
<dbReference type="Proteomes" id="UP000036325">
    <property type="component" value="Unassembled WGS sequence"/>
</dbReference>
<dbReference type="AlphaFoldDB" id="A0A0J6IML6"/>
<proteinExistence type="predicted"/>
<reference evidence="1 2" key="1">
    <citation type="submission" date="2015-02" db="EMBL/GenBank/DDBJ databases">
        <title>Pseudomonas helleri sp. nov. and Pseudomonas weihenstephanensis sp. nov., isolated from raw cows milk.</title>
        <authorList>
            <person name="von Neubeck M."/>
            <person name="Huptas C."/>
            <person name="Wenning M."/>
            <person name="Scherer S."/>
        </authorList>
    </citation>
    <scope>NUCLEOTIDE SEQUENCE [LARGE SCALE GENOMIC DNA]</scope>
    <source>
        <strain evidence="1 2">DSM 29166</strain>
    </source>
</reference>
<evidence type="ECO:0000313" key="1">
    <source>
        <dbReference type="EMBL" id="KMN13307.1"/>
    </source>
</evidence>
<evidence type="ECO:0008006" key="3">
    <source>
        <dbReference type="Google" id="ProtNLM"/>
    </source>
</evidence>
<organism evidence="1 2">
    <name type="scientific">Pseudomonas weihenstephanensis</name>
    <dbReference type="NCBI Taxonomy" id="1608994"/>
    <lineage>
        <taxon>Bacteria</taxon>
        <taxon>Pseudomonadati</taxon>
        <taxon>Pseudomonadota</taxon>
        <taxon>Gammaproteobacteria</taxon>
        <taxon>Pseudomonadales</taxon>
        <taxon>Pseudomonadaceae</taxon>
        <taxon>Pseudomonas</taxon>
    </lineage>
</organism>
<sequence length="79" mass="8455">MSIEIDTQHQTCTLTSAEGSHQAPLSRIEVFNDDPSHLSQALVAGRRIAITEEEAQALVSAGAIDQRDMLHATTDGSPI</sequence>
<name>A0A0J6IML6_9PSED</name>
<accession>A0A0J6IZV3</accession>
<dbReference type="Pfam" id="PF11462">
    <property type="entry name" value="DUF3203"/>
    <property type="match status" value="1"/>
</dbReference>
<dbReference type="PATRIC" id="fig|1608994.3.peg.3603"/>
<dbReference type="InterPro" id="IPR038079">
    <property type="entry name" value="PA2021-like_sf"/>
</dbReference>